<feature type="region of interest" description="Disordered" evidence="3">
    <location>
        <begin position="1492"/>
        <end position="1556"/>
    </location>
</feature>
<dbReference type="CDD" id="cd04369">
    <property type="entry name" value="Bromodomain"/>
    <property type="match status" value="1"/>
</dbReference>
<protein>
    <recommendedName>
        <fullName evidence="4">Bromo domain-containing protein</fullName>
    </recommendedName>
</protein>
<feature type="compositionally biased region" description="Polar residues" evidence="3">
    <location>
        <begin position="1530"/>
        <end position="1544"/>
    </location>
</feature>
<dbReference type="GO" id="GO:0005634">
    <property type="term" value="C:nucleus"/>
    <property type="evidence" value="ECO:0007669"/>
    <property type="project" value="TreeGrafter"/>
</dbReference>
<evidence type="ECO:0000313" key="5">
    <source>
        <dbReference type="EMBL" id="KAF6040655.1"/>
    </source>
</evidence>
<evidence type="ECO:0000259" key="4">
    <source>
        <dbReference type="PROSITE" id="PS50014"/>
    </source>
</evidence>
<dbReference type="PRINTS" id="PR00503">
    <property type="entry name" value="BROMODOMAIN"/>
</dbReference>
<feature type="region of interest" description="Disordered" evidence="3">
    <location>
        <begin position="514"/>
        <end position="557"/>
    </location>
</feature>
<dbReference type="InterPro" id="IPR001487">
    <property type="entry name" value="Bromodomain"/>
</dbReference>
<comment type="caution">
    <text evidence="5">The sequence shown here is derived from an EMBL/GenBank/DDBJ whole genome shotgun (WGS) entry which is preliminary data.</text>
</comment>
<dbReference type="PROSITE" id="PS50014">
    <property type="entry name" value="BROMODOMAIN_2"/>
    <property type="match status" value="1"/>
</dbReference>
<evidence type="ECO:0000256" key="1">
    <source>
        <dbReference type="ARBA" id="ARBA00023117"/>
    </source>
</evidence>
<dbReference type="SMART" id="SM00297">
    <property type="entry name" value="BROMO"/>
    <property type="match status" value="1"/>
</dbReference>
<gene>
    <name evidence="5" type="ORF">EB796_001068</name>
</gene>
<feature type="compositionally biased region" description="Polar residues" evidence="3">
    <location>
        <begin position="1497"/>
        <end position="1519"/>
    </location>
</feature>
<feature type="compositionally biased region" description="Basic residues" evidence="3">
    <location>
        <begin position="1546"/>
        <end position="1555"/>
    </location>
</feature>
<keyword evidence="1 2" id="KW-0103">Bromodomain</keyword>
<dbReference type="SUPFAM" id="SSF47370">
    <property type="entry name" value="Bromodomain"/>
    <property type="match status" value="1"/>
</dbReference>
<feature type="compositionally biased region" description="Polar residues" evidence="3">
    <location>
        <begin position="752"/>
        <end position="763"/>
    </location>
</feature>
<accession>A0A7J7KRD2</accession>
<dbReference type="Gene3D" id="1.20.920.10">
    <property type="entry name" value="Bromodomain-like"/>
    <property type="match status" value="1"/>
</dbReference>
<feature type="region of interest" description="Disordered" evidence="3">
    <location>
        <begin position="1340"/>
        <end position="1427"/>
    </location>
</feature>
<feature type="region of interest" description="Disordered" evidence="3">
    <location>
        <begin position="750"/>
        <end position="778"/>
    </location>
</feature>
<name>A0A7J7KRD2_BUGNE</name>
<dbReference type="Pfam" id="PF00439">
    <property type="entry name" value="Bromodomain"/>
    <property type="match status" value="1"/>
</dbReference>
<dbReference type="Proteomes" id="UP000593567">
    <property type="component" value="Unassembled WGS sequence"/>
</dbReference>
<dbReference type="OrthoDB" id="10035579at2759"/>
<feature type="compositionally biased region" description="Low complexity" evidence="3">
    <location>
        <begin position="514"/>
        <end position="542"/>
    </location>
</feature>
<proteinExistence type="predicted"/>
<feature type="compositionally biased region" description="Basic and acidic residues" evidence="3">
    <location>
        <begin position="439"/>
        <end position="449"/>
    </location>
</feature>
<feature type="region of interest" description="Disordered" evidence="3">
    <location>
        <begin position="1294"/>
        <end position="1323"/>
    </location>
</feature>
<dbReference type="GO" id="GO:0006357">
    <property type="term" value="P:regulation of transcription by RNA polymerase II"/>
    <property type="evidence" value="ECO:0007669"/>
    <property type="project" value="TreeGrafter"/>
</dbReference>
<reference evidence="5" key="1">
    <citation type="submission" date="2020-06" db="EMBL/GenBank/DDBJ databases">
        <title>Draft genome of Bugula neritina, a colonial animal packing powerful symbionts and potential medicines.</title>
        <authorList>
            <person name="Rayko M."/>
        </authorList>
    </citation>
    <scope>NUCLEOTIDE SEQUENCE [LARGE SCALE GENOMIC DNA]</scope>
    <source>
        <strain evidence="5">Kwan_BN1</strain>
    </source>
</reference>
<dbReference type="EMBL" id="VXIV02000119">
    <property type="protein sequence ID" value="KAF6040655.1"/>
    <property type="molecule type" value="Genomic_DNA"/>
</dbReference>
<feature type="region of interest" description="Disordered" evidence="3">
    <location>
        <begin position="819"/>
        <end position="860"/>
    </location>
</feature>
<keyword evidence="6" id="KW-1185">Reference proteome</keyword>
<sequence>MVTLPYLTLAAAKAIPSSTLWLQSSSYPLLTTVDSEYPSQRAPALSGTQTTLATGKPVSTSSVPTSESVTTTVPPKMDIFSSALAEAEIFLDPYEFIDEEDSTAATTLTSPVETASVLPLWPNAPVDSSAVIPLAEEGGETNPAVYHLSQGAAILSGDLPFITQPAVTTASYDLSDDLLNTSHRFSVIGSTLDQSATTISTVGSVSSIVGNTSTVSGSNQIILPKGKEAIRIVTGVPATTTGLAGLTVANRAQLSQLGGVDASSLHTVDIQPKQSHATPTSYVSGGLAHTSPTIDTKILILPPGIGQPPTPVSAPTSASELFLPTTHVETKNFNPFVPSSQSVSVAAECVGADLEKSRASSLQTLESDIISLAKNKQPEDTQVISSAVTALLELNQEPIAESTHISADDRVVVTMENLLPSCQSTISSSAVTSFSGGSEIKRDTNESQNKHLQRTVVSSAQIRDSTLMASAVSDTFSCVPIVDTSKLTVVTTADLCVLSNTQPVVTTTITSSSITTLPSSHSHSSLKDSLVTSTSHSSVRSSDGCLPESEGQTSYQRISETVSIPKIESETLTMSKVMEAPDTAATSKAIMASEDATLSKEIAESEVVVSKELAEPEAVSSKAVAESEVITPKKIAESKEVTMSKKVGEKSTDKSSNDEIAIVSDKDNIDQKYLPTDDTMDLDFEAEDDDLLNDQDAKVIDKLTIVGPEGNLTMLEYEKGLYIEKTVVTDNTKNTVAKSAVIEDEHVKQAPVESSNSGSSVLTDGSEKCDTNTRTEKNGDVEMIIESLEVGNHEMDAEVAYASGSSDILNKAQGVIADKSNDSSDNNYSLAVESSSTGTSQTVINTQESSTSVSDQRVSPAYSSQTLISVQNDPLPESQVQCDPNSSNSNAAQIPDCSIAPSFSAENHNVSVLKDIGEPKTETILSESVHLSKQLEPIDFKNFEDVKLTTETMAPIESSISSILEKLEQPVVTPTQQLASTSLSSAGCVDPTISGESEIEESKVCSVVEEIQSVAPQISNKVTFAISDAFEKVEQTAVALSIEQPSTTHITEKAEAIISDRLDQVEPVIISNSKQMEPIVADTIVADTSEQVEPVTADNAKQVESVVADLAEQIESVSPGVSEEIEPVFGDSPEQVEKVIADNSEQVDAVIAGNPEQVDAVIAGNLEQVEPVIAGNSEQVDPANISKQREPVIAGVSEKVEHVVSNLDKAESVISNLEKVESPIINVSENPKPLVASDIEMSESVDVSDLEKVQQTVTSSLEKAESVVTSGITTVESGVGELTNIDSKFTDQQLHLSHSKNENSVSNLNDSASVSDSSSSGSHSLFGDDTINLKLAKANAPGHKDAPQNNSTNIAEPVSPTPLASAVSEDTRNSSESSPPLRPKHFEKVYRPRKSVGNSNDVGKYTSTNNDTSVNSAAESDSQNMQPNQIYSVARKESFNSDNISAKLDCETRTPLLILQRTPTKDVPSSIVNGTSQLMHLEKNSIGKLEEMDGNSDYLTDSCNSVSNGPNTSTIMSQGEESDEEDTTVKSDSSTPTQRGNVSHLSHGRKRRRKSDHSPFWFKGALGLLKRVMMYRGVNRPKGEHGAAAWFLKPVSDDEAPGYSAIISQPMDLSTVKRKLETNQYSSLEDFKSDMMLIYSNCCVYNPPEHNVRRDCELVFVYFRQEYEKLVNKLHQQATGEAERKKVKMEANTTVPPT</sequence>
<feature type="compositionally biased region" description="Polar residues" evidence="3">
    <location>
        <begin position="1396"/>
        <end position="1427"/>
    </location>
</feature>
<evidence type="ECO:0000256" key="2">
    <source>
        <dbReference type="PROSITE-ProRule" id="PRU00035"/>
    </source>
</evidence>
<dbReference type="InterPro" id="IPR051831">
    <property type="entry name" value="Bromodomain_contain_prot"/>
</dbReference>
<evidence type="ECO:0000313" key="6">
    <source>
        <dbReference type="Proteomes" id="UP000593567"/>
    </source>
</evidence>
<organism evidence="5 6">
    <name type="scientific">Bugula neritina</name>
    <name type="common">Brown bryozoan</name>
    <name type="synonym">Sertularia neritina</name>
    <dbReference type="NCBI Taxonomy" id="10212"/>
    <lineage>
        <taxon>Eukaryota</taxon>
        <taxon>Metazoa</taxon>
        <taxon>Spiralia</taxon>
        <taxon>Lophotrochozoa</taxon>
        <taxon>Bryozoa</taxon>
        <taxon>Gymnolaemata</taxon>
        <taxon>Cheilostomatida</taxon>
        <taxon>Flustrina</taxon>
        <taxon>Buguloidea</taxon>
        <taxon>Bugulidae</taxon>
        <taxon>Bugula</taxon>
    </lineage>
</organism>
<dbReference type="InterPro" id="IPR036427">
    <property type="entry name" value="Bromodomain-like_sf"/>
</dbReference>
<dbReference type="PANTHER" id="PTHR22881">
    <property type="entry name" value="BROMODOMAIN CONTAINING PROTEIN"/>
    <property type="match status" value="1"/>
</dbReference>
<feature type="domain" description="Bromo" evidence="4">
    <location>
        <begin position="1583"/>
        <end position="1653"/>
    </location>
</feature>
<feature type="region of interest" description="Disordered" evidence="3">
    <location>
        <begin position="435"/>
        <end position="455"/>
    </location>
</feature>
<feature type="compositionally biased region" description="Basic and acidic residues" evidence="3">
    <location>
        <begin position="765"/>
        <end position="778"/>
    </location>
</feature>
<feature type="region of interest" description="Disordered" evidence="3">
    <location>
        <begin position="41"/>
        <end position="70"/>
    </location>
</feature>
<evidence type="ECO:0000256" key="3">
    <source>
        <dbReference type="SAM" id="MobiDB-lite"/>
    </source>
</evidence>
<dbReference type="PANTHER" id="PTHR22881:SF27">
    <property type="entry name" value="BROMODOMAIN CONTAINING 7_9"/>
    <property type="match status" value="1"/>
</dbReference>
<feature type="compositionally biased region" description="Low complexity" evidence="3">
    <location>
        <begin position="57"/>
        <end position="70"/>
    </location>
</feature>
<feature type="compositionally biased region" description="Low complexity" evidence="3">
    <location>
        <begin position="1304"/>
        <end position="1323"/>
    </location>
</feature>
<feature type="compositionally biased region" description="Polar residues" evidence="3">
    <location>
        <begin position="828"/>
        <end position="860"/>
    </location>
</feature>